<dbReference type="AlphaFoldDB" id="A0A2T0UJ96"/>
<dbReference type="GO" id="GO:0005829">
    <property type="term" value="C:cytosol"/>
    <property type="evidence" value="ECO:0007669"/>
    <property type="project" value="TreeGrafter"/>
</dbReference>
<comment type="caution">
    <text evidence="6">The sequence shown here is derived from an EMBL/GenBank/DDBJ whole genome shotgun (WGS) entry which is preliminary data.</text>
</comment>
<evidence type="ECO:0000313" key="6">
    <source>
        <dbReference type="EMBL" id="PRY57982.1"/>
    </source>
</evidence>
<keyword evidence="2" id="KW-0418">Kinase</keyword>
<evidence type="ECO:0000313" key="7">
    <source>
        <dbReference type="Proteomes" id="UP000237822"/>
    </source>
</evidence>
<evidence type="ECO:0000256" key="3">
    <source>
        <dbReference type="ARBA" id="ARBA00050405"/>
    </source>
</evidence>
<evidence type="ECO:0000256" key="4">
    <source>
        <dbReference type="ARBA" id="ARBA00069527"/>
    </source>
</evidence>
<dbReference type="InterPro" id="IPR050155">
    <property type="entry name" value="HAD-like_hydrolase_sf"/>
</dbReference>
<dbReference type="GO" id="GO:0008967">
    <property type="term" value="F:phosphoglycolate phosphatase activity"/>
    <property type="evidence" value="ECO:0007669"/>
    <property type="project" value="TreeGrafter"/>
</dbReference>
<dbReference type="SUPFAM" id="SSF56784">
    <property type="entry name" value="HAD-like"/>
    <property type="match status" value="1"/>
</dbReference>
<dbReference type="Gene3D" id="3.40.50.1000">
    <property type="entry name" value="HAD superfamily/HAD-like"/>
    <property type="match status" value="1"/>
</dbReference>
<dbReference type="GO" id="GO:0006281">
    <property type="term" value="P:DNA repair"/>
    <property type="evidence" value="ECO:0007669"/>
    <property type="project" value="TreeGrafter"/>
</dbReference>
<reference evidence="6 7" key="1">
    <citation type="submission" date="2018-03" db="EMBL/GenBank/DDBJ databases">
        <title>Genomic Encyclopedia of Archaeal and Bacterial Type Strains, Phase II (KMG-II): from individual species to whole genera.</title>
        <authorList>
            <person name="Goeker M."/>
        </authorList>
    </citation>
    <scope>NUCLEOTIDE SEQUENCE [LARGE SCALE GENOMIC DNA]</scope>
    <source>
        <strain evidence="6 7">ATCC BAA-1496</strain>
    </source>
</reference>
<dbReference type="NCBIfam" id="TIGR01509">
    <property type="entry name" value="HAD-SF-IA-v3"/>
    <property type="match status" value="1"/>
</dbReference>
<dbReference type="RefSeq" id="WP_106297717.1">
    <property type="nucleotide sequence ID" value="NZ_PVTI01000014.1"/>
</dbReference>
<dbReference type="OrthoDB" id="9776368at2"/>
<dbReference type="InterPro" id="IPR023214">
    <property type="entry name" value="HAD_sf"/>
</dbReference>
<keyword evidence="2" id="KW-0808">Transferase</keyword>
<dbReference type="PANTHER" id="PTHR43434:SF1">
    <property type="entry name" value="PHOSPHOGLYCOLATE PHOSPHATASE"/>
    <property type="match status" value="1"/>
</dbReference>
<organism evidence="6 7">
    <name type="scientific">Knoellia remsis</name>
    <dbReference type="NCBI Taxonomy" id="407159"/>
    <lineage>
        <taxon>Bacteria</taxon>
        <taxon>Bacillati</taxon>
        <taxon>Actinomycetota</taxon>
        <taxon>Actinomycetes</taxon>
        <taxon>Micrococcales</taxon>
        <taxon>Intrasporangiaceae</taxon>
        <taxon>Knoellia</taxon>
    </lineage>
</organism>
<keyword evidence="2" id="KW-0829">Tyrosine-protein kinase</keyword>
<dbReference type="GO" id="GO:0004713">
    <property type="term" value="F:protein tyrosine kinase activity"/>
    <property type="evidence" value="ECO:0007669"/>
    <property type="project" value="UniProtKB-KW"/>
</dbReference>
<keyword evidence="7" id="KW-1185">Reference proteome</keyword>
<proteinExistence type="inferred from homology"/>
<dbReference type="InterPro" id="IPR041492">
    <property type="entry name" value="HAD_2"/>
</dbReference>
<dbReference type="Gene3D" id="1.10.150.240">
    <property type="entry name" value="Putative phosphatase, domain 2"/>
    <property type="match status" value="1"/>
</dbReference>
<evidence type="ECO:0000256" key="1">
    <source>
        <dbReference type="ARBA" id="ARBA00006171"/>
    </source>
</evidence>
<sequence length="239" mass="25571">MSTPRWQTIFFDLDGTLANTIPLIVASYQHAFRTVLGEEVDDARARAWIGRPLLPALLEESPERGHDLDATYREWNLANTERLIERYAGVPEMLTALTEAGANLHVVTSKRTDTARLALVGVGIDGLIDVAGALEDTDRHKPDPDPLLVAAGKVGADPADAVYVGDATVDVLAAKAAGMHAVAVTWGAGTREALEATGPDAVVDSVEQLTAYLLGGTDVTTEAREHDTVSRVQPTRRVE</sequence>
<dbReference type="Proteomes" id="UP000237822">
    <property type="component" value="Unassembled WGS sequence"/>
</dbReference>
<dbReference type="FunFam" id="3.40.50.1000:FF:000022">
    <property type="entry name" value="Phosphoglycolate phosphatase"/>
    <property type="match status" value="1"/>
</dbReference>
<evidence type="ECO:0000256" key="5">
    <source>
        <dbReference type="ARBA" id="ARBA00080335"/>
    </source>
</evidence>
<comment type="catalytic activity">
    <reaction evidence="3">
        <text>L-tyrosyl-[protein] + ATP = O-phospho-L-tyrosyl-[protein] + ADP + H(+)</text>
        <dbReference type="Rhea" id="RHEA:10596"/>
        <dbReference type="Rhea" id="RHEA-COMP:10136"/>
        <dbReference type="Rhea" id="RHEA-COMP:20101"/>
        <dbReference type="ChEBI" id="CHEBI:15378"/>
        <dbReference type="ChEBI" id="CHEBI:30616"/>
        <dbReference type="ChEBI" id="CHEBI:46858"/>
        <dbReference type="ChEBI" id="CHEBI:61978"/>
        <dbReference type="ChEBI" id="CHEBI:456216"/>
    </reaction>
    <physiologicalReaction direction="left-to-right" evidence="3">
        <dbReference type="Rhea" id="RHEA:10597"/>
    </physiologicalReaction>
</comment>
<dbReference type="SFLD" id="SFLDG01129">
    <property type="entry name" value="C1.5:_HAD__Beta-PGM__Phosphata"/>
    <property type="match status" value="1"/>
</dbReference>
<dbReference type="InterPro" id="IPR006439">
    <property type="entry name" value="HAD-SF_hydro_IA"/>
</dbReference>
<comment type="similarity">
    <text evidence="1">Belongs to the HAD-like hydrolase superfamily. CbbY/CbbZ/Gph/YieH family.</text>
</comment>
<dbReference type="InterPro" id="IPR023198">
    <property type="entry name" value="PGP-like_dom2"/>
</dbReference>
<dbReference type="Pfam" id="PF13419">
    <property type="entry name" value="HAD_2"/>
    <property type="match status" value="1"/>
</dbReference>
<accession>A0A2T0UJ96</accession>
<dbReference type="EMBL" id="PVTI01000014">
    <property type="protein sequence ID" value="PRY57982.1"/>
    <property type="molecule type" value="Genomic_DNA"/>
</dbReference>
<name>A0A2T0UJ96_9MICO</name>
<dbReference type="InterPro" id="IPR036412">
    <property type="entry name" value="HAD-like_sf"/>
</dbReference>
<gene>
    <name evidence="6" type="ORF">BCF74_11411</name>
</gene>
<dbReference type="NCBIfam" id="TIGR01549">
    <property type="entry name" value="HAD-SF-IA-v1"/>
    <property type="match status" value="1"/>
</dbReference>
<evidence type="ECO:0000256" key="2">
    <source>
        <dbReference type="ARBA" id="ARBA00023137"/>
    </source>
</evidence>
<dbReference type="PANTHER" id="PTHR43434">
    <property type="entry name" value="PHOSPHOGLYCOLATE PHOSPHATASE"/>
    <property type="match status" value="1"/>
</dbReference>
<dbReference type="SFLD" id="SFLDS00003">
    <property type="entry name" value="Haloacid_Dehalogenase"/>
    <property type="match status" value="1"/>
</dbReference>
<protein>
    <recommendedName>
        <fullName evidence="4">Tyrosine-protein kinase PtkA</fullName>
    </recommendedName>
    <alternativeName>
        <fullName evidence="5">Protein tyrosine kinase A</fullName>
    </alternativeName>
</protein>